<proteinExistence type="predicted"/>
<evidence type="ECO:0000256" key="1">
    <source>
        <dbReference type="SAM" id="MobiDB-lite"/>
    </source>
</evidence>
<organism evidence="2 3">
    <name type="scientific">Austropuccinia psidii MF-1</name>
    <dbReference type="NCBI Taxonomy" id="1389203"/>
    <lineage>
        <taxon>Eukaryota</taxon>
        <taxon>Fungi</taxon>
        <taxon>Dikarya</taxon>
        <taxon>Basidiomycota</taxon>
        <taxon>Pucciniomycotina</taxon>
        <taxon>Pucciniomycetes</taxon>
        <taxon>Pucciniales</taxon>
        <taxon>Sphaerophragmiaceae</taxon>
        <taxon>Austropuccinia</taxon>
    </lineage>
</organism>
<dbReference type="EMBL" id="AVOT02004036">
    <property type="protein sequence ID" value="MBW0475248.1"/>
    <property type="molecule type" value="Genomic_DNA"/>
</dbReference>
<protein>
    <submittedName>
        <fullName evidence="2">Uncharacterized protein</fullName>
    </submittedName>
</protein>
<feature type="compositionally biased region" description="Basic and acidic residues" evidence="1">
    <location>
        <begin position="125"/>
        <end position="134"/>
    </location>
</feature>
<gene>
    <name evidence="2" type="ORF">O181_014963</name>
</gene>
<reference evidence="2" key="1">
    <citation type="submission" date="2021-03" db="EMBL/GenBank/DDBJ databases">
        <title>Draft genome sequence of rust myrtle Austropuccinia psidii MF-1, a brazilian biotype.</title>
        <authorList>
            <person name="Quecine M.C."/>
            <person name="Pachon D.M.R."/>
            <person name="Bonatelli M.L."/>
            <person name="Correr F.H."/>
            <person name="Franceschini L.M."/>
            <person name="Leite T.F."/>
            <person name="Margarido G.R.A."/>
            <person name="Almeida C.A."/>
            <person name="Ferrarezi J.A."/>
            <person name="Labate C.A."/>
        </authorList>
    </citation>
    <scope>NUCLEOTIDE SEQUENCE</scope>
    <source>
        <strain evidence="2">MF-1</strain>
    </source>
</reference>
<comment type="caution">
    <text evidence="2">The sequence shown here is derived from an EMBL/GenBank/DDBJ whole genome shotgun (WGS) entry which is preliminary data.</text>
</comment>
<feature type="compositionally biased region" description="Acidic residues" evidence="1">
    <location>
        <begin position="110"/>
        <end position="121"/>
    </location>
</feature>
<accession>A0A9Q3C1K1</accession>
<evidence type="ECO:0000313" key="2">
    <source>
        <dbReference type="EMBL" id="MBW0475248.1"/>
    </source>
</evidence>
<dbReference type="Proteomes" id="UP000765509">
    <property type="component" value="Unassembled WGS sequence"/>
</dbReference>
<keyword evidence="3" id="KW-1185">Reference proteome</keyword>
<sequence>MSFENDKYSVDKDPHEWCLRHCKRLKAIDPQMNNQMRNHKLLKKMPGELDHEVKCRCNHNCTLNDISNTSQDIRKRTEIGKYTPHKRNHYAHNCPNAKKKFYAIEKVPEEESPTEDSESDSMGDTIREQSDEYQDPREEFLVGYQEEAPLEIQDIQLEVGMPQDTANKSLCKHTQDAQRFLVIPAKGMAYIHGTATKMTVCIDNAQHPFIIDSVAHCSIVARNYLDHHLPNWEKQLFPAKEKNFKSASGKITSIGKIIKEIIIPHMKGNIRLNPEFALLEDAHIQGFLLGTHYQGLYGIDIYNSQNRNITIGTNKEK</sequence>
<name>A0A9Q3C1K1_9BASI</name>
<evidence type="ECO:0000313" key="3">
    <source>
        <dbReference type="Proteomes" id="UP000765509"/>
    </source>
</evidence>
<feature type="region of interest" description="Disordered" evidence="1">
    <location>
        <begin position="107"/>
        <end position="134"/>
    </location>
</feature>
<dbReference type="AlphaFoldDB" id="A0A9Q3C1K1"/>